<dbReference type="SUPFAM" id="SSF55797">
    <property type="entry name" value="PR-1-like"/>
    <property type="match status" value="1"/>
</dbReference>
<evidence type="ECO:0000256" key="1">
    <source>
        <dbReference type="SAM" id="SignalP"/>
    </source>
</evidence>
<sequence>MNQMKVKLTTLLMVLIFSLLPSAYAELHRENRGNDAAIQNEILVYINNYRQQHGLSPLKMDNYMVKEAKKHSIDMANHTIPFGHKYFKKRIDRLHALIKNSNAGAENVAYNYKNAQDVVKNWLRSPGHKRNIVGNYDLTGIGIARDSKGKIYFTQIFLKTGNSSHYASRKPFSPLFNGIPFIKRT</sequence>
<gene>
    <name evidence="3" type="ORF">EP47_06765</name>
</gene>
<dbReference type="CDD" id="cd05379">
    <property type="entry name" value="CAP_bacterial"/>
    <property type="match status" value="1"/>
</dbReference>
<feature type="domain" description="SCP" evidence="2">
    <location>
        <begin position="45"/>
        <end position="157"/>
    </location>
</feature>
<dbReference type="Proteomes" id="UP000054422">
    <property type="component" value="Unassembled WGS sequence"/>
</dbReference>
<dbReference type="STRING" id="1498499.EP47_06765"/>
<accession>A0A0A2SPU9</accession>
<feature type="signal peptide" evidence="1">
    <location>
        <begin position="1"/>
        <end position="25"/>
    </location>
</feature>
<organism evidence="3 4">
    <name type="scientific">Legionella norrlandica</name>
    <dbReference type="NCBI Taxonomy" id="1498499"/>
    <lineage>
        <taxon>Bacteria</taxon>
        <taxon>Pseudomonadati</taxon>
        <taxon>Pseudomonadota</taxon>
        <taxon>Gammaproteobacteria</taxon>
        <taxon>Legionellales</taxon>
        <taxon>Legionellaceae</taxon>
        <taxon>Legionella</taxon>
    </lineage>
</organism>
<evidence type="ECO:0000313" key="4">
    <source>
        <dbReference type="Proteomes" id="UP000054422"/>
    </source>
</evidence>
<proteinExistence type="predicted"/>
<name>A0A0A2SPU9_9GAMM</name>
<dbReference type="EMBL" id="JNCF01000023">
    <property type="protein sequence ID" value="KGP63175.1"/>
    <property type="molecule type" value="Genomic_DNA"/>
</dbReference>
<comment type="caution">
    <text evidence="3">The sequence shown here is derived from an EMBL/GenBank/DDBJ whole genome shotgun (WGS) entry which is preliminary data.</text>
</comment>
<dbReference type="RefSeq" id="WP_035889506.1">
    <property type="nucleotide sequence ID" value="NZ_JNCF01000023.1"/>
</dbReference>
<dbReference type="Gene3D" id="3.40.33.10">
    <property type="entry name" value="CAP"/>
    <property type="match status" value="1"/>
</dbReference>
<keyword evidence="1" id="KW-0732">Signal</keyword>
<keyword evidence="4" id="KW-1185">Reference proteome</keyword>
<dbReference type="InterPro" id="IPR014044">
    <property type="entry name" value="CAP_dom"/>
</dbReference>
<dbReference type="OrthoDB" id="68195at2"/>
<dbReference type="Pfam" id="PF00188">
    <property type="entry name" value="CAP"/>
    <property type="match status" value="1"/>
</dbReference>
<dbReference type="PANTHER" id="PTHR31157">
    <property type="entry name" value="SCP DOMAIN-CONTAINING PROTEIN"/>
    <property type="match status" value="1"/>
</dbReference>
<dbReference type="PANTHER" id="PTHR31157:SF1">
    <property type="entry name" value="SCP DOMAIN-CONTAINING PROTEIN"/>
    <property type="match status" value="1"/>
</dbReference>
<dbReference type="InterPro" id="IPR035940">
    <property type="entry name" value="CAP_sf"/>
</dbReference>
<dbReference type="AlphaFoldDB" id="A0A0A2SPU9"/>
<feature type="chain" id="PRO_5001993768" evidence="1">
    <location>
        <begin position="26"/>
        <end position="185"/>
    </location>
</feature>
<evidence type="ECO:0000313" key="3">
    <source>
        <dbReference type="EMBL" id="KGP63175.1"/>
    </source>
</evidence>
<protein>
    <submittedName>
        <fullName evidence="3">Transporter</fullName>
    </submittedName>
</protein>
<reference evidence="3 4" key="1">
    <citation type="submission" date="2014-05" db="EMBL/GenBank/DDBJ databases">
        <authorList>
            <person name="Rizzardi K."/>
            <person name="Winiecka-Krusnell J."/>
            <person name="Ramliden M."/>
            <person name="Alm E."/>
            <person name="Andersson S."/>
            <person name="Byfors S."/>
        </authorList>
    </citation>
    <scope>NUCLEOTIDE SEQUENCE [LARGE SCALE GENOMIC DNA]</scope>
    <source>
        <strain evidence="3 4">LEGN</strain>
    </source>
</reference>
<evidence type="ECO:0000259" key="2">
    <source>
        <dbReference type="Pfam" id="PF00188"/>
    </source>
</evidence>